<dbReference type="EMBL" id="ASGP02000002">
    <property type="protein sequence ID" value="KAH9521480.1"/>
    <property type="molecule type" value="Genomic_DNA"/>
</dbReference>
<dbReference type="Gene3D" id="3.30.50.10">
    <property type="entry name" value="Erythroid Transcription Factor GATA-1, subunit A"/>
    <property type="match status" value="1"/>
</dbReference>
<evidence type="ECO:0000256" key="1">
    <source>
        <dbReference type="ARBA" id="ARBA00022723"/>
    </source>
</evidence>
<keyword evidence="6" id="KW-0539">Nucleus</keyword>
<feature type="region of interest" description="Disordered" evidence="8">
    <location>
        <begin position="100"/>
        <end position="184"/>
    </location>
</feature>
<proteinExistence type="predicted"/>
<feature type="compositionally biased region" description="Polar residues" evidence="8">
    <location>
        <begin position="125"/>
        <end position="143"/>
    </location>
</feature>
<keyword evidence="11" id="KW-1185">Reference proteome</keyword>
<evidence type="ECO:0000256" key="4">
    <source>
        <dbReference type="ARBA" id="ARBA00023015"/>
    </source>
</evidence>
<keyword evidence="4" id="KW-0805">Transcription regulation</keyword>
<dbReference type="PROSITE" id="PS51058">
    <property type="entry name" value="ZF_CXXC"/>
    <property type="match status" value="1"/>
</dbReference>
<reference evidence="10" key="1">
    <citation type="submission" date="2013-05" db="EMBL/GenBank/DDBJ databases">
        <authorList>
            <person name="Yim A.K.Y."/>
            <person name="Chan T.F."/>
            <person name="Ji K.M."/>
            <person name="Liu X.Y."/>
            <person name="Zhou J.W."/>
            <person name="Li R.Q."/>
            <person name="Yang K.Y."/>
            <person name="Li J."/>
            <person name="Li M."/>
            <person name="Law P.T.W."/>
            <person name="Wu Y.L."/>
            <person name="Cai Z.L."/>
            <person name="Qin H."/>
            <person name="Bao Y."/>
            <person name="Leung R.K.K."/>
            <person name="Ng P.K.S."/>
            <person name="Zou J."/>
            <person name="Zhong X.J."/>
            <person name="Ran P.X."/>
            <person name="Zhong N.S."/>
            <person name="Liu Z.G."/>
            <person name="Tsui S.K.W."/>
        </authorList>
    </citation>
    <scope>NUCLEOTIDE SEQUENCE</scope>
    <source>
        <strain evidence="10">Derf</strain>
        <tissue evidence="10">Whole organism</tissue>
    </source>
</reference>
<accession>A0A922I525</accession>
<feature type="region of interest" description="Disordered" evidence="8">
    <location>
        <begin position="1"/>
        <end position="45"/>
    </location>
</feature>
<organism evidence="10 11">
    <name type="scientific">Dermatophagoides farinae</name>
    <name type="common">American house dust mite</name>
    <dbReference type="NCBI Taxonomy" id="6954"/>
    <lineage>
        <taxon>Eukaryota</taxon>
        <taxon>Metazoa</taxon>
        <taxon>Ecdysozoa</taxon>
        <taxon>Arthropoda</taxon>
        <taxon>Chelicerata</taxon>
        <taxon>Arachnida</taxon>
        <taxon>Acari</taxon>
        <taxon>Acariformes</taxon>
        <taxon>Sarcoptiformes</taxon>
        <taxon>Astigmata</taxon>
        <taxon>Psoroptidia</taxon>
        <taxon>Analgoidea</taxon>
        <taxon>Pyroglyphidae</taxon>
        <taxon>Dermatophagoidinae</taxon>
        <taxon>Dermatophagoides</taxon>
    </lineage>
</organism>
<evidence type="ECO:0000256" key="3">
    <source>
        <dbReference type="ARBA" id="ARBA00022833"/>
    </source>
</evidence>
<name>A0A922I525_DERFA</name>
<feature type="compositionally biased region" description="Basic and acidic residues" evidence="8">
    <location>
        <begin position="161"/>
        <end position="170"/>
    </location>
</feature>
<comment type="caution">
    <text evidence="10">The sequence shown here is derived from an EMBL/GenBank/DDBJ whole genome shotgun (WGS) entry which is preliminary data.</text>
</comment>
<dbReference type="Pfam" id="PF02008">
    <property type="entry name" value="zf-CXXC"/>
    <property type="match status" value="1"/>
</dbReference>
<dbReference type="InterPro" id="IPR013088">
    <property type="entry name" value="Znf_NHR/GATA"/>
</dbReference>
<evidence type="ECO:0000259" key="9">
    <source>
        <dbReference type="PROSITE" id="PS51058"/>
    </source>
</evidence>
<keyword evidence="2 7" id="KW-0863">Zinc-finger</keyword>
<evidence type="ECO:0000256" key="6">
    <source>
        <dbReference type="ARBA" id="ARBA00023242"/>
    </source>
</evidence>
<dbReference type="GO" id="GO:0008270">
    <property type="term" value="F:zinc ion binding"/>
    <property type="evidence" value="ECO:0007669"/>
    <property type="project" value="UniProtKB-KW"/>
</dbReference>
<evidence type="ECO:0000256" key="2">
    <source>
        <dbReference type="ARBA" id="ARBA00022771"/>
    </source>
</evidence>
<feature type="domain" description="CXXC-type" evidence="9">
    <location>
        <begin position="571"/>
        <end position="617"/>
    </location>
</feature>
<keyword evidence="5" id="KW-0804">Transcription</keyword>
<sequence>MQPNRQQRIRKSPQSLCQQQQPNRNMIQDQQQQQQQHQSLSSQIDTRITRSKDRKNVEQQQQSSILMTMDNNCMKNKSNHRIMTNNNICATGGVYYNNKKSTTTTNSGRRQHQLDYSKIRRRSGKSNNNNQNRKVTSTMTTIRTNRHQLHRKNHHHHHRDRRNDSPESKDLSSPSSPSSSSSVVITSSSSSTLINESRTNLNNCEPCFKFFSRFVKEPKHFQCNDKGECLIVLANDDNNNGKNDDNSAQRFSNGTGGRCKACWLKLCIEKFKIDFDTRRSLMEKYCQKSTIESSEIIVDNKPVTTSKTSMLKKHKINVKNHNECQKPVLNKVQSTKKSETLNNVDSSMKKLKSMSNENDLQIEPQMLMKRKKIHKDSDENKQINSLKLQFSINKNEISSNNNVTMPLTMVDVQSSSEEIRFPYSINSSPNFIDHDSKYPIEQNTTIKTNVGTMKSAHFNHDESMMISTTEMFALNNDYQMTRRHEEHKQTKTNPLINMENLDEINNESTIHVEKSRWMKTKDKKKMKTAIDSMDRNSSEKFIISRGSYFQDNKTNHHNNQSTSSLLTNINNNNKKSRCKECEGCRAQDCGQCSYCLDKKKFGGSNVIKQACKYRICIRFRGSTRRQQQQKKQYK</sequence>
<feature type="compositionally biased region" description="Basic residues" evidence="8">
    <location>
        <begin position="144"/>
        <end position="160"/>
    </location>
</feature>
<dbReference type="AlphaFoldDB" id="A0A922I525"/>
<evidence type="ECO:0000256" key="8">
    <source>
        <dbReference type="SAM" id="MobiDB-lite"/>
    </source>
</evidence>
<evidence type="ECO:0000313" key="10">
    <source>
        <dbReference type="EMBL" id="KAH9521480.1"/>
    </source>
</evidence>
<evidence type="ECO:0000256" key="5">
    <source>
        <dbReference type="ARBA" id="ARBA00023163"/>
    </source>
</evidence>
<feature type="compositionally biased region" description="Low complexity" evidence="8">
    <location>
        <begin position="171"/>
        <end position="184"/>
    </location>
</feature>
<feature type="compositionally biased region" description="Polar residues" evidence="8">
    <location>
        <begin position="1"/>
        <end position="17"/>
    </location>
</feature>
<gene>
    <name evidence="10" type="primary">KDM3B</name>
    <name evidence="10" type="ORF">DERF_005134</name>
</gene>
<reference evidence="10" key="2">
    <citation type="journal article" date="2022" name="Res Sq">
        <title>Comparative Genomics Reveals Insights into the Divergent Evolution of Astigmatic Mites and Household Pest Adaptations.</title>
        <authorList>
            <person name="Xiong Q."/>
            <person name="Wan A.T.-Y."/>
            <person name="Liu X.-Y."/>
            <person name="Fung C.S.-H."/>
            <person name="Xiao X."/>
            <person name="Malainual N."/>
            <person name="Hou J."/>
            <person name="Wang L."/>
            <person name="Wang M."/>
            <person name="Yang K."/>
            <person name="Cui Y."/>
            <person name="Leung E."/>
            <person name="Nong W."/>
            <person name="Shin S.-K."/>
            <person name="Au S."/>
            <person name="Jeong K.Y."/>
            <person name="Chew F.T."/>
            <person name="Hui J."/>
            <person name="Leung T.F."/>
            <person name="Tungtrongchitr A."/>
            <person name="Zhong N."/>
            <person name="Liu Z."/>
            <person name="Tsui S."/>
        </authorList>
    </citation>
    <scope>NUCLEOTIDE SEQUENCE</scope>
    <source>
        <strain evidence="10">Derf</strain>
        <tissue evidence="10">Whole organism</tissue>
    </source>
</reference>
<evidence type="ECO:0000256" key="7">
    <source>
        <dbReference type="PROSITE-ProRule" id="PRU00509"/>
    </source>
</evidence>
<dbReference type="Proteomes" id="UP000790347">
    <property type="component" value="Unassembled WGS sequence"/>
</dbReference>
<feature type="compositionally biased region" description="Low complexity" evidence="8">
    <location>
        <begin position="18"/>
        <end position="43"/>
    </location>
</feature>
<dbReference type="InterPro" id="IPR002857">
    <property type="entry name" value="Znf_CXXC"/>
</dbReference>
<keyword evidence="3" id="KW-0862">Zinc</keyword>
<dbReference type="GO" id="GO:0006355">
    <property type="term" value="P:regulation of DNA-templated transcription"/>
    <property type="evidence" value="ECO:0007669"/>
    <property type="project" value="InterPro"/>
</dbReference>
<keyword evidence="1" id="KW-0479">Metal-binding</keyword>
<dbReference type="GO" id="GO:0003677">
    <property type="term" value="F:DNA binding"/>
    <property type="evidence" value="ECO:0007669"/>
    <property type="project" value="InterPro"/>
</dbReference>
<protein>
    <submittedName>
        <fullName evidence="10">Lysine-specific demethylase 3B</fullName>
    </submittedName>
</protein>
<evidence type="ECO:0000313" key="11">
    <source>
        <dbReference type="Proteomes" id="UP000790347"/>
    </source>
</evidence>